<sequence length="721" mass="83745">MDKTTRSELIKTIESQKDKIQRYEARLRDLISAYKGLSKEKEALEASIQCLTATDLNNGIGKKSFSAANKENNNDKEKTDEEKQEIPHPLQSKSSESHQTDSEEKLATLTTTLSVLTNEKSRLESSYLAEKKQLKTENEDLQRRLEENEKVSNLKQRGQDEIIKDLKQKLRSQQRERELEQTDHAFMLRELQKLVSDERTAREDLEYQLDLSQNALQAKEKANKLSEQYEKRIHDLSNELVVLQNRLKAAEEKANQPSPLLLELQKELTSLKSQYHSQVYQEEQRANDAEDSLNNMAEQSEERVSGLETKLSDLSEVVGNYERLRLQDQQAIQRLKERVAQLDTENMALAQAAHIPDIKKDLEEDTDVNDVQVLVDKIKKYKLMLNTALSQKTEKSFELNDIVYNDLVADCSLCKKYEKELGELKEEYERYKIRAQAILKSRSLKENTSQEDNLREQVNELREKVKTLHIQHEIQMKTQLEKEDNLHSIMVTLQEKHHSEQNVMVSEHRHQLAELEEELKKQRNRTISMLMEKDLEIARLQTLANLPTYNTDLYSQHSSSASLPQKQMDASNAMDNAGSGILPEEQQSFSKLLHNVSSPSGDMPLIHFAQEIARKDVDIASLRSRKYQLETALRELQHSLLLKEQKAKEEHEQLQEMLRKHERDKSREGANLEYLKNVVYQFLICTDSSGKQKMLNAIITILQFSPQEREKVYSFCKVRWG</sequence>
<gene>
    <name evidence="10" type="primary">LOC115217387</name>
</gene>
<dbReference type="GO" id="GO:0005794">
    <property type="term" value="C:Golgi apparatus"/>
    <property type="evidence" value="ECO:0007669"/>
    <property type="project" value="TreeGrafter"/>
</dbReference>
<dbReference type="KEGG" id="osn:115217387"/>
<keyword evidence="5" id="KW-0472">Membrane</keyword>
<keyword evidence="3" id="KW-0963">Cytoplasm</keyword>
<evidence type="ECO:0000313" key="10">
    <source>
        <dbReference type="RefSeq" id="XP_029642923.1"/>
    </source>
</evidence>
<feature type="coiled-coil region" evidence="6">
    <location>
        <begin position="6"/>
        <end position="54"/>
    </location>
</feature>
<evidence type="ECO:0000256" key="5">
    <source>
        <dbReference type="ARBA" id="ARBA00023136"/>
    </source>
</evidence>
<dbReference type="PANTHER" id="PTHR23157:SF25">
    <property type="entry name" value="GRIP AND COILED-COIL DOMAIN-CONTAINING PROTEIN 1"/>
    <property type="match status" value="1"/>
</dbReference>
<evidence type="ECO:0000256" key="6">
    <source>
        <dbReference type="SAM" id="Coils"/>
    </source>
</evidence>
<evidence type="ECO:0000259" key="8">
    <source>
        <dbReference type="PROSITE" id="PS50913"/>
    </source>
</evidence>
<proteinExistence type="predicted"/>
<dbReference type="PROSITE" id="PS50913">
    <property type="entry name" value="GRIP"/>
    <property type="match status" value="1"/>
</dbReference>
<evidence type="ECO:0000313" key="9">
    <source>
        <dbReference type="Proteomes" id="UP000515154"/>
    </source>
</evidence>
<dbReference type="Proteomes" id="UP000515154">
    <property type="component" value="Linkage group LG11"/>
</dbReference>
<feature type="coiled-coil region" evidence="6">
    <location>
        <begin position="124"/>
        <end position="253"/>
    </location>
</feature>
<keyword evidence="4 6" id="KW-0175">Coiled coil</keyword>
<dbReference type="PANTHER" id="PTHR23157">
    <property type="entry name" value="GRIP AND COILED-COIL DOMAIN-CONTAINING PROTEIN 1"/>
    <property type="match status" value="1"/>
</dbReference>
<reference evidence="10" key="1">
    <citation type="submission" date="2025-08" db="UniProtKB">
        <authorList>
            <consortium name="RefSeq"/>
        </authorList>
    </citation>
    <scope>IDENTIFICATION</scope>
</reference>
<feature type="compositionally biased region" description="Basic and acidic residues" evidence="7">
    <location>
        <begin position="72"/>
        <end position="86"/>
    </location>
</feature>
<evidence type="ECO:0000256" key="1">
    <source>
        <dbReference type="ARBA" id="ARBA00004184"/>
    </source>
</evidence>
<evidence type="ECO:0000256" key="7">
    <source>
        <dbReference type="SAM" id="MobiDB-lite"/>
    </source>
</evidence>
<feature type="region of interest" description="Disordered" evidence="7">
    <location>
        <begin position="59"/>
        <end position="104"/>
    </location>
</feature>
<protein>
    <submittedName>
        <fullName evidence="10">GRIP and coiled-coil domain-containing protein 1</fullName>
    </submittedName>
</protein>
<feature type="coiled-coil region" evidence="6">
    <location>
        <begin position="498"/>
        <end position="532"/>
    </location>
</feature>
<feature type="region of interest" description="Disordered" evidence="7">
    <location>
        <begin position="282"/>
        <end position="307"/>
    </location>
</feature>
<feature type="compositionally biased region" description="Basic and acidic residues" evidence="7">
    <location>
        <begin position="95"/>
        <end position="104"/>
    </location>
</feature>
<evidence type="ECO:0000256" key="4">
    <source>
        <dbReference type="ARBA" id="ARBA00023054"/>
    </source>
</evidence>
<dbReference type="RefSeq" id="XP_029642923.1">
    <property type="nucleotide sequence ID" value="XM_029787063.2"/>
</dbReference>
<feature type="coiled-coil region" evidence="6">
    <location>
        <begin position="414"/>
        <end position="471"/>
    </location>
</feature>
<dbReference type="SMART" id="SM00755">
    <property type="entry name" value="Grip"/>
    <property type="match status" value="1"/>
</dbReference>
<evidence type="ECO:0000256" key="2">
    <source>
        <dbReference type="ARBA" id="ARBA00004496"/>
    </source>
</evidence>
<dbReference type="InterPro" id="IPR051952">
    <property type="entry name" value="Golgi-autophagy_related"/>
</dbReference>
<keyword evidence="9" id="KW-1185">Reference proteome</keyword>
<evidence type="ECO:0000256" key="3">
    <source>
        <dbReference type="ARBA" id="ARBA00022490"/>
    </source>
</evidence>
<feature type="domain" description="GRIP" evidence="8">
    <location>
        <begin position="665"/>
        <end position="715"/>
    </location>
</feature>
<name>A0A6P7SX88_9MOLL</name>
<comment type="subcellular location">
    <subcellularLocation>
        <location evidence="2">Cytoplasm</location>
    </subcellularLocation>
    <subcellularLocation>
        <location evidence="1">Endomembrane system</location>
        <topology evidence="1">Peripheral membrane protein</topology>
    </subcellularLocation>
</comment>
<dbReference type="InterPro" id="IPR000237">
    <property type="entry name" value="GRIP_dom"/>
</dbReference>
<dbReference type="Pfam" id="PF01465">
    <property type="entry name" value="GRIP"/>
    <property type="match status" value="1"/>
</dbReference>
<feature type="coiled-coil region" evidence="6">
    <location>
        <begin position="640"/>
        <end position="671"/>
    </location>
</feature>
<organism evidence="9 10">
    <name type="scientific">Octopus sinensis</name>
    <name type="common">East Asian common octopus</name>
    <dbReference type="NCBI Taxonomy" id="2607531"/>
    <lineage>
        <taxon>Eukaryota</taxon>
        <taxon>Metazoa</taxon>
        <taxon>Spiralia</taxon>
        <taxon>Lophotrochozoa</taxon>
        <taxon>Mollusca</taxon>
        <taxon>Cephalopoda</taxon>
        <taxon>Coleoidea</taxon>
        <taxon>Octopodiformes</taxon>
        <taxon>Octopoda</taxon>
        <taxon>Incirrata</taxon>
        <taxon>Octopodidae</taxon>
        <taxon>Octopus</taxon>
    </lineage>
</organism>
<dbReference type="AlphaFoldDB" id="A0A6P7SX88"/>
<accession>A0A6P7SX88</accession>
<dbReference type="Gene3D" id="1.10.220.60">
    <property type="entry name" value="GRIP domain"/>
    <property type="match status" value="1"/>
</dbReference>